<evidence type="ECO:0000256" key="1">
    <source>
        <dbReference type="SAM" id="MobiDB-lite"/>
    </source>
</evidence>
<evidence type="ECO:0000313" key="2">
    <source>
        <dbReference type="EMBL" id="KRR19246.1"/>
    </source>
</evidence>
<comment type="caution">
    <text evidence="2">The sequence shown here is derived from an EMBL/GenBank/DDBJ whole genome shotgun (WGS) entry which is preliminary data.</text>
</comment>
<dbReference type="EMBL" id="LLYB01000098">
    <property type="protein sequence ID" value="KRR19246.1"/>
    <property type="molecule type" value="Genomic_DNA"/>
</dbReference>
<name>A0A0R3MI25_9BRAD</name>
<dbReference type="AlphaFoldDB" id="A0A0R3MI25"/>
<dbReference type="Proteomes" id="UP000051660">
    <property type="component" value="Unassembled WGS sequence"/>
</dbReference>
<accession>A0A0R3MI25</accession>
<evidence type="ECO:0000313" key="3">
    <source>
        <dbReference type="Proteomes" id="UP000051660"/>
    </source>
</evidence>
<feature type="region of interest" description="Disordered" evidence="1">
    <location>
        <begin position="1"/>
        <end position="38"/>
    </location>
</feature>
<feature type="compositionally biased region" description="Basic residues" evidence="1">
    <location>
        <begin position="1"/>
        <end position="11"/>
    </location>
</feature>
<protein>
    <submittedName>
        <fullName evidence="2">Uncharacterized protein</fullName>
    </submittedName>
</protein>
<reference evidence="2 3" key="1">
    <citation type="submission" date="2014-03" db="EMBL/GenBank/DDBJ databases">
        <title>Bradyrhizobium valentinum sp. nov., isolated from effective nodules of Lupinus mariae-josephae, a lupine endemic of basic-lime soils in Eastern Spain.</title>
        <authorList>
            <person name="Duran D."/>
            <person name="Rey L."/>
            <person name="Navarro A."/>
            <person name="Busquets A."/>
            <person name="Imperial J."/>
            <person name="Ruiz-Argueso T."/>
        </authorList>
    </citation>
    <scope>NUCLEOTIDE SEQUENCE [LARGE SCALE GENOMIC DNA]</scope>
    <source>
        <strain evidence="2 3">CCBAU 23086</strain>
    </source>
</reference>
<gene>
    <name evidence="2" type="ORF">CQ14_39350</name>
</gene>
<sequence>MRGAKVVKRYHVQPSERALAHPRLSNQPPGTDQERSSVAKGIGNEVHLGEQRIIHLRMRKSYKKRMRMPSMLDPLSPV</sequence>
<proteinExistence type="predicted"/>
<organism evidence="2 3">
    <name type="scientific">Bradyrhizobium lablabi</name>
    <dbReference type="NCBI Taxonomy" id="722472"/>
    <lineage>
        <taxon>Bacteria</taxon>
        <taxon>Pseudomonadati</taxon>
        <taxon>Pseudomonadota</taxon>
        <taxon>Alphaproteobacteria</taxon>
        <taxon>Hyphomicrobiales</taxon>
        <taxon>Nitrobacteraceae</taxon>
        <taxon>Bradyrhizobium</taxon>
    </lineage>
</organism>